<proteinExistence type="predicted"/>
<comment type="caution">
    <text evidence="3">The sequence shown here is derived from an EMBL/GenBank/DDBJ whole genome shotgun (WGS) entry which is preliminary data.</text>
</comment>
<feature type="compositionally biased region" description="Polar residues" evidence="1">
    <location>
        <begin position="36"/>
        <end position="45"/>
    </location>
</feature>
<keyword evidence="2" id="KW-1133">Transmembrane helix</keyword>
<feature type="compositionally biased region" description="Low complexity" evidence="1">
    <location>
        <begin position="1"/>
        <end position="12"/>
    </location>
</feature>
<feature type="compositionally biased region" description="Basic and acidic residues" evidence="1">
    <location>
        <begin position="52"/>
        <end position="61"/>
    </location>
</feature>
<reference evidence="3 4" key="1">
    <citation type="journal article" date="2016" name="Nat. Commun.">
        <title>Thousands of microbial genomes shed light on interconnected biogeochemical processes in an aquifer system.</title>
        <authorList>
            <person name="Anantharaman K."/>
            <person name="Brown C.T."/>
            <person name="Hug L.A."/>
            <person name="Sharon I."/>
            <person name="Castelle C.J."/>
            <person name="Probst A.J."/>
            <person name="Thomas B.C."/>
            <person name="Singh A."/>
            <person name="Wilkins M.J."/>
            <person name="Karaoz U."/>
            <person name="Brodie E.L."/>
            <person name="Williams K.H."/>
            <person name="Hubbard S.S."/>
            <person name="Banfield J.F."/>
        </authorList>
    </citation>
    <scope>NUCLEOTIDE SEQUENCE [LARGE SCALE GENOMIC DNA]</scope>
</reference>
<evidence type="ECO:0000256" key="1">
    <source>
        <dbReference type="SAM" id="MobiDB-lite"/>
    </source>
</evidence>
<protein>
    <submittedName>
        <fullName evidence="3">Uncharacterized protein</fullName>
    </submittedName>
</protein>
<keyword evidence="2" id="KW-0812">Transmembrane</keyword>
<gene>
    <name evidence="3" type="ORF">A3H68_00365</name>
</gene>
<evidence type="ECO:0000313" key="3">
    <source>
        <dbReference type="EMBL" id="OHA41801.1"/>
    </source>
</evidence>
<dbReference type="EMBL" id="MHSH01000018">
    <property type="protein sequence ID" value="OHA41801.1"/>
    <property type="molecule type" value="Genomic_DNA"/>
</dbReference>
<evidence type="ECO:0000256" key="2">
    <source>
        <dbReference type="SAM" id="Phobius"/>
    </source>
</evidence>
<evidence type="ECO:0000313" key="4">
    <source>
        <dbReference type="Proteomes" id="UP000176429"/>
    </source>
</evidence>
<feature type="transmembrane region" description="Helical" evidence="2">
    <location>
        <begin position="73"/>
        <end position="95"/>
    </location>
</feature>
<feature type="region of interest" description="Disordered" evidence="1">
    <location>
        <begin position="1"/>
        <end position="69"/>
    </location>
</feature>
<accession>A0A1G2P2K3</accession>
<sequence length="343" mass="38224">MPPNQQPNNPNQTGSNPRGDGEIPAIRTYRSDVNEAISNKQTSVTDMALAESNRRRERGEPEPSQSKKTRKTILGVVSSFVLVALGLAAIGYVLLTPSNERGEEAFKPTGYISSEKQTEVLISDKTTKKQLTEALVKYQKDSEIPLGGIWQIYFVREFKENEETKPVKKEVSFGNFMEVLETKPPPFFSRAIDDAFMIGYYGYGGNQPFIIAKVNSYDNAYGGMIRYEKNIADDLKTIFITNQSGSLNIPLTPAITTTANGTTTTTRQQAVKAASSTPGALETEITQTFTDKVIQNKDTRILQKDGRIIFLYSFIDEKTLVITTGEKPFEEILKRLHSAKLVR</sequence>
<keyword evidence="2" id="KW-0472">Membrane</keyword>
<dbReference type="Proteomes" id="UP000176429">
    <property type="component" value="Unassembled WGS sequence"/>
</dbReference>
<organism evidence="3 4">
    <name type="scientific">Candidatus Taylorbacteria bacterium RIFCSPLOWO2_02_FULL_46_40</name>
    <dbReference type="NCBI Taxonomy" id="1802329"/>
    <lineage>
        <taxon>Bacteria</taxon>
        <taxon>Candidatus Tayloriibacteriota</taxon>
    </lineage>
</organism>
<name>A0A1G2P2K3_9BACT</name>
<dbReference type="AlphaFoldDB" id="A0A1G2P2K3"/>